<keyword evidence="3" id="KW-1185">Reference proteome</keyword>
<dbReference type="Proteomes" id="UP000727407">
    <property type="component" value="Unassembled WGS sequence"/>
</dbReference>
<dbReference type="EMBL" id="QNUK01000198">
    <property type="protein sequence ID" value="KAF5898477.1"/>
    <property type="molecule type" value="Genomic_DNA"/>
</dbReference>
<evidence type="ECO:0000313" key="3">
    <source>
        <dbReference type="Proteomes" id="UP000727407"/>
    </source>
</evidence>
<proteinExistence type="predicted"/>
<feature type="region of interest" description="Disordered" evidence="1">
    <location>
        <begin position="33"/>
        <end position="59"/>
    </location>
</feature>
<organism evidence="2 3">
    <name type="scientific">Clarias magur</name>
    <name type="common">Asian catfish</name>
    <name type="synonym">Macropteronotus magur</name>
    <dbReference type="NCBI Taxonomy" id="1594786"/>
    <lineage>
        <taxon>Eukaryota</taxon>
        <taxon>Metazoa</taxon>
        <taxon>Chordata</taxon>
        <taxon>Craniata</taxon>
        <taxon>Vertebrata</taxon>
        <taxon>Euteleostomi</taxon>
        <taxon>Actinopterygii</taxon>
        <taxon>Neopterygii</taxon>
        <taxon>Teleostei</taxon>
        <taxon>Ostariophysi</taxon>
        <taxon>Siluriformes</taxon>
        <taxon>Clariidae</taxon>
        <taxon>Clarias</taxon>
    </lineage>
</organism>
<feature type="compositionally biased region" description="Basic and acidic residues" evidence="1">
    <location>
        <begin position="39"/>
        <end position="52"/>
    </location>
</feature>
<reference evidence="2" key="1">
    <citation type="submission" date="2020-07" db="EMBL/GenBank/DDBJ databases">
        <title>Clarias magur genome sequencing, assembly and annotation.</title>
        <authorList>
            <person name="Kushwaha B."/>
            <person name="Kumar R."/>
            <person name="Das P."/>
            <person name="Joshi C.G."/>
            <person name="Kumar D."/>
            <person name="Nagpure N.S."/>
            <person name="Pandey M."/>
            <person name="Agarwal S."/>
            <person name="Srivastava S."/>
            <person name="Singh M."/>
            <person name="Sahoo L."/>
            <person name="Jayasankar P."/>
            <person name="Meher P.K."/>
            <person name="Koringa P.G."/>
            <person name="Iquebal M.A."/>
            <person name="Das S.P."/>
            <person name="Bit A."/>
            <person name="Patnaik S."/>
            <person name="Patel N."/>
            <person name="Shah T.M."/>
            <person name="Hinsu A."/>
            <person name="Jena J.K."/>
        </authorList>
    </citation>
    <scope>NUCLEOTIDE SEQUENCE</scope>
    <source>
        <strain evidence="2">CIFAMagur01</strain>
        <tissue evidence="2">Testis</tissue>
    </source>
</reference>
<comment type="caution">
    <text evidence="2">The sequence shown here is derived from an EMBL/GenBank/DDBJ whole genome shotgun (WGS) entry which is preliminary data.</text>
</comment>
<name>A0A8J4UM75_CLAMG</name>
<dbReference type="AlphaFoldDB" id="A0A8J4UM75"/>
<sequence length="112" mass="12903">MELTFFLKYWKQENKLAAGYAIVPKSLGDFPQNLPSQEGVEHSAAKQDHLSDKPWSGTERQHMKNLNAIERYNGQTFLQSTPTYCVSPAPRGSIRESHSVFDMKYYTAYIKR</sequence>
<accession>A0A8J4UM75</accession>
<evidence type="ECO:0000313" key="2">
    <source>
        <dbReference type="EMBL" id="KAF5898477.1"/>
    </source>
</evidence>
<evidence type="ECO:0000256" key="1">
    <source>
        <dbReference type="SAM" id="MobiDB-lite"/>
    </source>
</evidence>
<gene>
    <name evidence="2" type="ORF">DAT39_011802</name>
</gene>
<protein>
    <submittedName>
        <fullName evidence="2">Uncharacterized protein</fullName>
    </submittedName>
</protein>